<dbReference type="Proteomes" id="UP000535305">
    <property type="component" value="Unassembled WGS sequence"/>
</dbReference>
<dbReference type="InterPro" id="IPR009014">
    <property type="entry name" value="Transketo_C/PFOR_II"/>
</dbReference>
<dbReference type="SUPFAM" id="SSF52518">
    <property type="entry name" value="Thiamin diphosphate-binding fold (THDP-binding)"/>
    <property type="match status" value="1"/>
</dbReference>
<keyword evidence="3" id="KW-1185">Reference proteome</keyword>
<dbReference type="SUPFAM" id="SSF52922">
    <property type="entry name" value="TK C-terminal domain-like"/>
    <property type="match status" value="1"/>
</dbReference>
<dbReference type="SMART" id="SM00861">
    <property type="entry name" value="Transket_pyr"/>
    <property type="match status" value="1"/>
</dbReference>
<dbReference type="InterPro" id="IPR051157">
    <property type="entry name" value="PDH/Transketolase"/>
</dbReference>
<reference evidence="2 3" key="1">
    <citation type="submission" date="2018-06" db="EMBL/GenBank/DDBJ databases">
        <authorList>
            <consortium name="PulseNet: The National Subtyping Network for Foodborne Disease Surveillance"/>
            <person name="Tarr C.L."/>
            <person name="Trees E."/>
            <person name="Katz L.S."/>
            <person name="Carleton-Romer H.A."/>
            <person name="Stroika S."/>
            <person name="Kucerova Z."/>
            <person name="Roache K.F."/>
            <person name="Sabol A.L."/>
            <person name="Besser J."/>
            <person name="Gerner-Smidt P."/>
        </authorList>
    </citation>
    <scope>NUCLEOTIDE SEQUENCE [LARGE SCALE GENOMIC DNA]</scope>
    <source>
        <strain evidence="2 3">PNUSAC003104</strain>
    </source>
</reference>
<evidence type="ECO:0000259" key="1">
    <source>
        <dbReference type="SMART" id="SM00861"/>
    </source>
</evidence>
<name>A0A7U8B4T6_CAMUP</name>
<organism evidence="2 3">
    <name type="scientific">Campylobacter upsaliensis</name>
    <dbReference type="NCBI Taxonomy" id="28080"/>
    <lineage>
        <taxon>Bacteria</taxon>
        <taxon>Pseudomonadati</taxon>
        <taxon>Campylobacterota</taxon>
        <taxon>Epsilonproteobacteria</taxon>
        <taxon>Campylobacterales</taxon>
        <taxon>Campylobacteraceae</taxon>
        <taxon>Campylobacter</taxon>
    </lineage>
</organism>
<dbReference type="PANTHER" id="PTHR43825">
    <property type="entry name" value="PYRUVATE DEHYDROGENASE E1 COMPONENT"/>
    <property type="match status" value="1"/>
</dbReference>
<evidence type="ECO:0000313" key="3">
    <source>
        <dbReference type="Proteomes" id="UP000535305"/>
    </source>
</evidence>
<proteinExistence type="predicted"/>
<feature type="domain" description="Transketolase-like pyrimidine-binding" evidence="1">
    <location>
        <begin position="1"/>
        <end position="163"/>
    </location>
</feature>
<dbReference type="InterPro" id="IPR005475">
    <property type="entry name" value="Transketolase-like_Pyr-bd"/>
</dbReference>
<dbReference type="Gene3D" id="3.40.50.920">
    <property type="match status" value="1"/>
</dbReference>
<dbReference type="CDD" id="cd07033">
    <property type="entry name" value="TPP_PYR_DXS_TK_like"/>
    <property type="match status" value="1"/>
</dbReference>
<dbReference type="Pfam" id="PF02779">
    <property type="entry name" value="Transket_pyr"/>
    <property type="match status" value="1"/>
</dbReference>
<sequence>MRNSLANSIIQKAKVDPNLFLIVGDAGLGLFDTFQVDFKEQYLNAGINEACSVGMAAGLALSGKKVIYYNIAPFSLMRPYEQVRNDICYQELPVIVVGIGSGLTYAPAGVTHYAVEDIAIALTIPNLQIFSPCDANETVACFEYAYSSNKPSYIRIPKNGDPIYNKSVDDITKLQEIKMGESKIAFVTHSNLITEVMNAADHFDASVYTMPFINSKFNYDDVLGKYQYVFVIEEAFEYGSLGSYIREYSKINVNKIGIKNHFIHKIGNQQFLRKLLKIDSCGIIERVKDSM</sequence>
<dbReference type="Gene3D" id="3.40.50.970">
    <property type="match status" value="1"/>
</dbReference>
<dbReference type="InterPro" id="IPR029061">
    <property type="entry name" value="THDP-binding"/>
</dbReference>
<evidence type="ECO:0000313" key="2">
    <source>
        <dbReference type="EMBL" id="EAJ1622847.1"/>
    </source>
</evidence>
<dbReference type="EMBL" id="AABVLA010000065">
    <property type="protein sequence ID" value="EAJ1622847.1"/>
    <property type="molecule type" value="Genomic_DNA"/>
</dbReference>
<accession>A0A7U8B4T6</accession>
<protein>
    <submittedName>
        <fullName evidence="2">Transketolase</fullName>
    </submittedName>
</protein>
<gene>
    <name evidence="2" type="ORF">CT510_09415</name>
</gene>
<dbReference type="PANTHER" id="PTHR43825:SF5">
    <property type="entry name" value="HYPOTHETICAL TRANSKETOLASE FAMILY PROTEIN"/>
    <property type="match status" value="1"/>
</dbReference>
<dbReference type="AlphaFoldDB" id="A0A7U8B4T6"/>
<comment type="caution">
    <text evidence="2">The sequence shown here is derived from an EMBL/GenBank/DDBJ whole genome shotgun (WGS) entry which is preliminary data.</text>
</comment>